<comment type="caution">
    <text evidence="1">The sequence shown here is derived from an EMBL/GenBank/DDBJ whole genome shotgun (WGS) entry which is preliminary data.</text>
</comment>
<dbReference type="OrthoDB" id="1242456at2"/>
<keyword evidence="2" id="KW-1185">Reference proteome</keyword>
<protein>
    <submittedName>
        <fullName evidence="1">Uncharacterized protein</fullName>
    </submittedName>
</protein>
<evidence type="ECO:0000313" key="2">
    <source>
        <dbReference type="Proteomes" id="UP000294564"/>
    </source>
</evidence>
<name>A0A4R2NTD6_9FLAO</name>
<dbReference type="EMBL" id="SLXM01000005">
    <property type="protein sequence ID" value="TCP24718.1"/>
    <property type="molecule type" value="Genomic_DNA"/>
</dbReference>
<gene>
    <name evidence="1" type="ORF">EV195_105149</name>
</gene>
<evidence type="ECO:0000313" key="1">
    <source>
        <dbReference type="EMBL" id="TCP24718.1"/>
    </source>
</evidence>
<proteinExistence type="predicted"/>
<organism evidence="1 2">
    <name type="scientific">Tenacibaculum skagerrakense</name>
    <dbReference type="NCBI Taxonomy" id="186571"/>
    <lineage>
        <taxon>Bacteria</taxon>
        <taxon>Pseudomonadati</taxon>
        <taxon>Bacteroidota</taxon>
        <taxon>Flavobacteriia</taxon>
        <taxon>Flavobacteriales</taxon>
        <taxon>Flavobacteriaceae</taxon>
        <taxon>Tenacibaculum</taxon>
    </lineage>
</organism>
<reference evidence="1 2" key="1">
    <citation type="submission" date="2019-03" db="EMBL/GenBank/DDBJ databases">
        <title>Genomic Encyclopedia of Type Strains, Phase IV (KMG-IV): sequencing the most valuable type-strain genomes for metagenomic binning, comparative biology and taxonomic classification.</title>
        <authorList>
            <person name="Goeker M."/>
        </authorList>
    </citation>
    <scope>NUCLEOTIDE SEQUENCE [LARGE SCALE GENOMIC DNA]</scope>
    <source>
        <strain evidence="1 2">DSM 14836</strain>
    </source>
</reference>
<dbReference type="Proteomes" id="UP000294564">
    <property type="component" value="Unassembled WGS sequence"/>
</dbReference>
<dbReference type="RefSeq" id="WP_132794774.1">
    <property type="nucleotide sequence ID" value="NZ_SLXM01000005.1"/>
</dbReference>
<sequence>MIFEYFNLKKEKTSIELPVSKELFNKTIQEVKGLDLINMNYNWLFWDLRDYLFEKIIIDSFQTKVESFCRKIQESKFDFLTNVDSESLKVVQIYYHVYYWSEIFIASEPENSFHKNEMVEDRLELILEFDLKELRHLLIELLIVFNVDYKEFIEDESIETHELMVDELVENLLRKSWAKIKKETNSKIVGTLFEGTGLGSTIDIDTSEKIGDTEDEIIDFFNKKI</sequence>
<dbReference type="AlphaFoldDB" id="A0A4R2NTD6"/>
<accession>A0A4R2NTD6</accession>